<protein>
    <submittedName>
        <fullName evidence="2">Uncharacterized protein</fullName>
    </submittedName>
</protein>
<comment type="caution">
    <text evidence="2">The sequence shown here is derived from an EMBL/GenBank/DDBJ whole genome shotgun (WGS) entry which is preliminary data.</text>
</comment>
<dbReference type="Proteomes" id="UP001176940">
    <property type="component" value="Unassembled WGS sequence"/>
</dbReference>
<organism evidence="2 3">
    <name type="scientific">Ranitomeya imitator</name>
    <name type="common">mimic poison frog</name>
    <dbReference type="NCBI Taxonomy" id="111125"/>
    <lineage>
        <taxon>Eukaryota</taxon>
        <taxon>Metazoa</taxon>
        <taxon>Chordata</taxon>
        <taxon>Craniata</taxon>
        <taxon>Vertebrata</taxon>
        <taxon>Euteleostomi</taxon>
        <taxon>Amphibia</taxon>
        <taxon>Batrachia</taxon>
        <taxon>Anura</taxon>
        <taxon>Neobatrachia</taxon>
        <taxon>Hyloidea</taxon>
        <taxon>Dendrobatidae</taxon>
        <taxon>Dendrobatinae</taxon>
        <taxon>Ranitomeya</taxon>
    </lineage>
</organism>
<accession>A0ABN9MMW0</accession>
<name>A0ABN9MMW0_9NEOB</name>
<dbReference type="EMBL" id="CAUEEQ010078937">
    <property type="protein sequence ID" value="CAJ0968124.1"/>
    <property type="molecule type" value="Genomic_DNA"/>
</dbReference>
<evidence type="ECO:0000256" key="1">
    <source>
        <dbReference type="SAM" id="SignalP"/>
    </source>
</evidence>
<reference evidence="2" key="1">
    <citation type="submission" date="2023-07" db="EMBL/GenBank/DDBJ databases">
        <authorList>
            <person name="Stuckert A."/>
        </authorList>
    </citation>
    <scope>NUCLEOTIDE SEQUENCE</scope>
</reference>
<evidence type="ECO:0000313" key="3">
    <source>
        <dbReference type="Proteomes" id="UP001176940"/>
    </source>
</evidence>
<gene>
    <name evidence="2" type="ORF">RIMI_LOCUS22810306</name>
</gene>
<feature type="chain" id="PRO_5046649087" evidence="1">
    <location>
        <begin position="23"/>
        <end position="63"/>
    </location>
</feature>
<feature type="signal peptide" evidence="1">
    <location>
        <begin position="1"/>
        <end position="22"/>
    </location>
</feature>
<keyword evidence="3" id="KW-1185">Reference proteome</keyword>
<keyword evidence="1" id="KW-0732">Signal</keyword>
<evidence type="ECO:0000313" key="2">
    <source>
        <dbReference type="EMBL" id="CAJ0968124.1"/>
    </source>
</evidence>
<sequence>MNNPVTVIWILILPDLIVVLHSLDLTCHLHVPELQGITEPGNIMLGVVLPLHLGHGVSKTYLH</sequence>
<proteinExistence type="predicted"/>
<feature type="non-terminal residue" evidence="2">
    <location>
        <position position="63"/>
    </location>
</feature>